<dbReference type="Pfam" id="PF03551">
    <property type="entry name" value="PadR"/>
    <property type="match status" value="1"/>
</dbReference>
<protein>
    <submittedName>
        <fullName evidence="3">Helix-turn-helix transcriptional regulator</fullName>
    </submittedName>
</protein>
<name>A0ABW2NWI2_9ACTN</name>
<reference evidence="4" key="1">
    <citation type="journal article" date="2019" name="Int. J. Syst. Evol. Microbiol.">
        <title>The Global Catalogue of Microorganisms (GCM) 10K type strain sequencing project: providing services to taxonomists for standard genome sequencing and annotation.</title>
        <authorList>
            <consortium name="The Broad Institute Genomics Platform"/>
            <consortium name="The Broad Institute Genome Sequencing Center for Infectious Disease"/>
            <person name="Wu L."/>
            <person name="Ma J."/>
        </authorList>
    </citation>
    <scope>NUCLEOTIDE SEQUENCE [LARGE SCALE GENOMIC DNA]</scope>
    <source>
        <strain evidence="4">CECT 7649</strain>
    </source>
</reference>
<feature type="domain" description="Transcription regulator PadR N-terminal" evidence="2">
    <location>
        <begin position="36"/>
        <end position="86"/>
    </location>
</feature>
<feature type="compositionally biased region" description="Polar residues" evidence="1">
    <location>
        <begin position="101"/>
        <end position="111"/>
    </location>
</feature>
<gene>
    <name evidence="3" type="ORF">ACFQSB_01765</name>
</gene>
<sequence>MTAPPPKIRLTKPVRIVLDLLLAADPSDPHWGFRITELTGMGPGTVYPTLERLERAGWITGTWQSEQPDDWPQRRFYSMSGTGRRQYIAAQANRQGRRRSATSVQSESGGA</sequence>
<evidence type="ECO:0000256" key="1">
    <source>
        <dbReference type="SAM" id="MobiDB-lite"/>
    </source>
</evidence>
<dbReference type="EMBL" id="JBHTCG010000001">
    <property type="protein sequence ID" value="MFC7380913.1"/>
    <property type="molecule type" value="Genomic_DNA"/>
</dbReference>
<comment type="caution">
    <text evidence="3">The sequence shown here is derived from an EMBL/GenBank/DDBJ whole genome shotgun (WGS) entry which is preliminary data.</text>
</comment>
<feature type="region of interest" description="Disordered" evidence="1">
    <location>
        <begin position="90"/>
        <end position="111"/>
    </location>
</feature>
<dbReference type="Gene3D" id="1.10.10.10">
    <property type="entry name" value="Winged helix-like DNA-binding domain superfamily/Winged helix DNA-binding domain"/>
    <property type="match status" value="1"/>
</dbReference>
<evidence type="ECO:0000313" key="3">
    <source>
        <dbReference type="EMBL" id="MFC7380913.1"/>
    </source>
</evidence>
<evidence type="ECO:0000313" key="4">
    <source>
        <dbReference type="Proteomes" id="UP001596496"/>
    </source>
</evidence>
<organism evidence="3 4">
    <name type="scientific">Sphaerisporangium rhizosphaerae</name>
    <dbReference type="NCBI Taxonomy" id="2269375"/>
    <lineage>
        <taxon>Bacteria</taxon>
        <taxon>Bacillati</taxon>
        <taxon>Actinomycetota</taxon>
        <taxon>Actinomycetes</taxon>
        <taxon>Streptosporangiales</taxon>
        <taxon>Streptosporangiaceae</taxon>
        <taxon>Sphaerisporangium</taxon>
    </lineage>
</organism>
<evidence type="ECO:0000259" key="2">
    <source>
        <dbReference type="Pfam" id="PF03551"/>
    </source>
</evidence>
<dbReference type="Proteomes" id="UP001596496">
    <property type="component" value="Unassembled WGS sequence"/>
</dbReference>
<dbReference type="InterPro" id="IPR005149">
    <property type="entry name" value="Tscrpt_reg_PadR_N"/>
</dbReference>
<dbReference type="SUPFAM" id="SSF46785">
    <property type="entry name" value="Winged helix' DNA-binding domain"/>
    <property type="match status" value="1"/>
</dbReference>
<accession>A0ABW2NWI2</accession>
<dbReference type="InterPro" id="IPR036390">
    <property type="entry name" value="WH_DNA-bd_sf"/>
</dbReference>
<dbReference type="RefSeq" id="WP_380823900.1">
    <property type="nucleotide sequence ID" value="NZ_JBHTCG010000001.1"/>
</dbReference>
<dbReference type="InterPro" id="IPR036388">
    <property type="entry name" value="WH-like_DNA-bd_sf"/>
</dbReference>
<keyword evidence="4" id="KW-1185">Reference proteome</keyword>
<proteinExistence type="predicted"/>